<dbReference type="GO" id="GO:0005884">
    <property type="term" value="C:actin filament"/>
    <property type="evidence" value="ECO:0007669"/>
    <property type="project" value="TreeGrafter"/>
</dbReference>
<proteinExistence type="inferred from homology"/>
<dbReference type="InterPro" id="IPR029006">
    <property type="entry name" value="ADF-H/Gelsolin-like_dom_sf"/>
</dbReference>
<dbReference type="PANTHER" id="PTHR13759:SF1">
    <property type="entry name" value="TWINFILIN"/>
    <property type="match status" value="1"/>
</dbReference>
<feature type="domain" description="ADF-H" evidence="9">
    <location>
        <begin position="32"/>
        <end position="165"/>
    </location>
</feature>
<keyword evidence="4" id="KW-0677">Repeat</keyword>
<dbReference type="SMART" id="SM00102">
    <property type="entry name" value="ADF"/>
    <property type="match status" value="2"/>
</dbReference>
<evidence type="ECO:0000256" key="2">
    <source>
        <dbReference type="ARBA" id="ARBA00009557"/>
    </source>
</evidence>
<evidence type="ECO:0000256" key="7">
    <source>
        <dbReference type="ARBA" id="ARBA00038532"/>
    </source>
</evidence>
<dbReference type="Gene3D" id="3.40.20.10">
    <property type="entry name" value="Severin"/>
    <property type="match status" value="2"/>
</dbReference>
<gene>
    <name evidence="10" type="primary">TWF1_2</name>
    <name evidence="10" type="ORF">LTR91_016422</name>
</gene>
<keyword evidence="3" id="KW-0963">Cytoplasm</keyword>
<feature type="compositionally biased region" description="Gly residues" evidence="8">
    <location>
        <begin position="335"/>
        <end position="344"/>
    </location>
</feature>
<dbReference type="EMBL" id="JAUJLE010000199">
    <property type="protein sequence ID" value="KAK0969228.1"/>
    <property type="molecule type" value="Genomic_DNA"/>
</dbReference>
<sequence>MKVEVKSRTSALAPHSPPSADLGSISAPNHRSGISASQALQHAFNDLVSSPGKRAVLASIQNEQITPTTTISANSSRFEDDLHQLQSHLSSTQATYILLKVDNTAPDGYAAITFVPNAAPVRQKMLFASTRLSLVRELGLERFREQIFCTEASELTAEGWARHEKHEALAAPLTEEESGLKGVKDAEAAESLGTQGRRGHVTGRIDVKTGEGVVEALELLKEEGCKGTVVQLKYALPEEVLTLDSSTDGVAPEDVSKTISTSEPRYTFYASPSAEEAGGGIVFIYTCPTSSRIKERMIYSTGKSWTRTVAERDAGIVITKALEATEPSEITADMLGGGQGGTAGGDAANAAGEKKAGFARPKRPGRR</sequence>
<organism evidence="10 11">
    <name type="scientific">Friedmanniomyces endolithicus</name>
    <dbReference type="NCBI Taxonomy" id="329885"/>
    <lineage>
        <taxon>Eukaryota</taxon>
        <taxon>Fungi</taxon>
        <taxon>Dikarya</taxon>
        <taxon>Ascomycota</taxon>
        <taxon>Pezizomycotina</taxon>
        <taxon>Dothideomycetes</taxon>
        <taxon>Dothideomycetidae</taxon>
        <taxon>Mycosphaerellales</taxon>
        <taxon>Teratosphaeriaceae</taxon>
        <taxon>Friedmanniomyces</taxon>
    </lineage>
</organism>
<feature type="region of interest" description="Disordered" evidence="8">
    <location>
        <begin position="331"/>
        <end position="367"/>
    </location>
</feature>
<keyword evidence="5" id="KW-0009">Actin-binding</keyword>
<dbReference type="FunFam" id="3.40.20.10:FF:000042">
    <property type="entry name" value="Actin depolymerizing protein"/>
    <property type="match status" value="1"/>
</dbReference>
<name>A0AAN6K839_9PEZI</name>
<dbReference type="PROSITE" id="PS51263">
    <property type="entry name" value="ADF_H"/>
    <property type="match status" value="2"/>
</dbReference>
<dbReference type="GO" id="GO:0003785">
    <property type="term" value="F:actin monomer binding"/>
    <property type="evidence" value="ECO:0007669"/>
    <property type="project" value="TreeGrafter"/>
</dbReference>
<evidence type="ECO:0000256" key="4">
    <source>
        <dbReference type="ARBA" id="ARBA00022737"/>
    </source>
</evidence>
<dbReference type="InterPro" id="IPR028458">
    <property type="entry name" value="Twinfilin"/>
</dbReference>
<reference evidence="10" key="1">
    <citation type="submission" date="2023-06" db="EMBL/GenBank/DDBJ databases">
        <title>Black Yeasts Isolated from many extreme environments.</title>
        <authorList>
            <person name="Coleine C."/>
            <person name="Stajich J.E."/>
            <person name="Selbmann L."/>
        </authorList>
    </citation>
    <scope>NUCLEOTIDE SEQUENCE</scope>
    <source>
        <strain evidence="10">CCFEE 5200</strain>
    </source>
</reference>
<keyword evidence="6" id="KW-0206">Cytoskeleton</keyword>
<evidence type="ECO:0000313" key="11">
    <source>
        <dbReference type="Proteomes" id="UP001175353"/>
    </source>
</evidence>
<comment type="similarity">
    <text evidence="2">Belongs to the actin-binding proteins ADF family. Twinfilin subfamily.</text>
</comment>
<evidence type="ECO:0000259" key="9">
    <source>
        <dbReference type="PROSITE" id="PS51263"/>
    </source>
</evidence>
<dbReference type="GO" id="GO:0051015">
    <property type="term" value="F:actin filament binding"/>
    <property type="evidence" value="ECO:0007669"/>
    <property type="project" value="TreeGrafter"/>
</dbReference>
<evidence type="ECO:0000313" key="10">
    <source>
        <dbReference type="EMBL" id="KAK0969228.1"/>
    </source>
</evidence>
<feature type="domain" description="ADF-H" evidence="9">
    <location>
        <begin position="204"/>
        <end position="340"/>
    </location>
</feature>
<dbReference type="Proteomes" id="UP001175353">
    <property type="component" value="Unassembled WGS sequence"/>
</dbReference>
<protein>
    <submittedName>
        <fullName evidence="10">Twinfilin-1</fullName>
    </submittedName>
</protein>
<feature type="region of interest" description="Disordered" evidence="8">
    <location>
        <begin position="1"/>
        <end position="30"/>
    </location>
</feature>
<dbReference type="AlphaFoldDB" id="A0AAN6K839"/>
<comment type="caution">
    <text evidence="10">The sequence shown here is derived from an EMBL/GenBank/DDBJ whole genome shotgun (WGS) entry which is preliminary data.</text>
</comment>
<dbReference type="InterPro" id="IPR002108">
    <property type="entry name" value="ADF-H"/>
</dbReference>
<dbReference type="PANTHER" id="PTHR13759">
    <property type="entry name" value="TWINFILIN"/>
    <property type="match status" value="1"/>
</dbReference>
<evidence type="ECO:0000256" key="3">
    <source>
        <dbReference type="ARBA" id="ARBA00022490"/>
    </source>
</evidence>
<evidence type="ECO:0000256" key="6">
    <source>
        <dbReference type="ARBA" id="ARBA00023212"/>
    </source>
</evidence>
<accession>A0AAN6K839</accession>
<evidence type="ECO:0000256" key="5">
    <source>
        <dbReference type="ARBA" id="ARBA00023203"/>
    </source>
</evidence>
<dbReference type="CDD" id="cd11285">
    <property type="entry name" value="ADF_Twf-N_like"/>
    <property type="match status" value="1"/>
</dbReference>
<dbReference type="SUPFAM" id="SSF55753">
    <property type="entry name" value="Actin depolymerizing proteins"/>
    <property type="match status" value="2"/>
</dbReference>
<evidence type="ECO:0000256" key="1">
    <source>
        <dbReference type="ARBA" id="ARBA00004245"/>
    </source>
</evidence>
<evidence type="ECO:0000256" key="8">
    <source>
        <dbReference type="SAM" id="MobiDB-lite"/>
    </source>
</evidence>
<comment type="subcellular location">
    <subcellularLocation>
        <location evidence="1">Cytoplasm</location>
        <location evidence="1">Cytoskeleton</location>
    </subcellularLocation>
</comment>
<dbReference type="GO" id="GO:0051016">
    <property type="term" value="P:barbed-end actin filament capping"/>
    <property type="evidence" value="ECO:0007669"/>
    <property type="project" value="TreeGrafter"/>
</dbReference>
<dbReference type="GO" id="GO:0030042">
    <property type="term" value="P:actin filament depolymerization"/>
    <property type="evidence" value="ECO:0007669"/>
    <property type="project" value="TreeGrafter"/>
</dbReference>
<comment type="subunit">
    <text evidence="7">Interacts with G-actin; ADP-actin form.</text>
</comment>
<dbReference type="Pfam" id="PF00241">
    <property type="entry name" value="Cofilin_ADF"/>
    <property type="match status" value="2"/>
</dbReference>
<keyword evidence="11" id="KW-1185">Reference proteome</keyword>
<dbReference type="CDD" id="cd11284">
    <property type="entry name" value="ADF_Twf-C_like"/>
    <property type="match status" value="1"/>
</dbReference>
<dbReference type="GO" id="GO:0005737">
    <property type="term" value="C:cytoplasm"/>
    <property type="evidence" value="ECO:0007669"/>
    <property type="project" value="TreeGrafter"/>
</dbReference>